<dbReference type="GO" id="GO:0016740">
    <property type="term" value="F:transferase activity"/>
    <property type="evidence" value="ECO:0007669"/>
    <property type="project" value="UniProtKB-KW"/>
</dbReference>
<dbReference type="Pfam" id="PF01636">
    <property type="entry name" value="APH"/>
    <property type="match status" value="1"/>
</dbReference>
<name>A0A7Y6M004_9ACTN</name>
<dbReference type="SUPFAM" id="SSF56112">
    <property type="entry name" value="Protein kinase-like (PK-like)"/>
    <property type="match status" value="1"/>
</dbReference>
<keyword evidence="3" id="KW-1185">Reference proteome</keyword>
<dbReference type="EMBL" id="JABWGN010000001">
    <property type="protein sequence ID" value="NUW30018.1"/>
    <property type="molecule type" value="Genomic_DNA"/>
</dbReference>
<keyword evidence="2" id="KW-0808">Transferase</keyword>
<dbReference type="InterPro" id="IPR002575">
    <property type="entry name" value="Aminoglycoside_PTrfase"/>
</dbReference>
<gene>
    <name evidence="2" type="ORF">HTZ77_01015</name>
</gene>
<accession>A0A7Y6M004</accession>
<evidence type="ECO:0000313" key="2">
    <source>
        <dbReference type="EMBL" id="NUW30018.1"/>
    </source>
</evidence>
<dbReference type="AlphaFoldDB" id="A0A7Y6M004"/>
<feature type="domain" description="Aminoglycoside phosphotransferase" evidence="1">
    <location>
        <begin position="42"/>
        <end position="116"/>
    </location>
</feature>
<dbReference type="Proteomes" id="UP000586042">
    <property type="component" value="Unassembled WGS sequence"/>
</dbReference>
<dbReference type="InterPro" id="IPR011009">
    <property type="entry name" value="Kinase-like_dom_sf"/>
</dbReference>
<protein>
    <submittedName>
        <fullName evidence="2">Phosphotransferase</fullName>
    </submittedName>
</protein>
<evidence type="ECO:0000259" key="1">
    <source>
        <dbReference type="Pfam" id="PF01636"/>
    </source>
</evidence>
<comment type="caution">
    <text evidence="2">The sequence shown here is derived from an EMBL/GenBank/DDBJ whole genome shotgun (WGS) entry which is preliminary data.</text>
</comment>
<organism evidence="2 3">
    <name type="scientific">Nonomuraea montanisoli</name>
    <dbReference type="NCBI Taxonomy" id="2741721"/>
    <lineage>
        <taxon>Bacteria</taxon>
        <taxon>Bacillati</taxon>
        <taxon>Actinomycetota</taxon>
        <taxon>Actinomycetes</taxon>
        <taxon>Streptosporangiales</taxon>
        <taxon>Streptosporangiaceae</taxon>
        <taxon>Nonomuraea</taxon>
    </lineage>
</organism>
<reference evidence="2 3" key="1">
    <citation type="submission" date="2020-06" db="EMBL/GenBank/DDBJ databases">
        <title>Nonomuraea sp. SMC257, a novel actinomycete isolated from soil.</title>
        <authorList>
            <person name="Chanama M."/>
        </authorList>
    </citation>
    <scope>NUCLEOTIDE SEQUENCE [LARGE SCALE GENOMIC DNA]</scope>
    <source>
        <strain evidence="2 3">SMC257</strain>
    </source>
</reference>
<evidence type="ECO:0000313" key="3">
    <source>
        <dbReference type="Proteomes" id="UP000586042"/>
    </source>
</evidence>
<sequence>MTNDYSEVFARFGIEPQESVYPYAPVFRGVIGGAAVAVKRTRAAEAMGRWVRHLAGLSLPVVTPLAGPHRIAGDDWVAYPWIDGRGYDGSPADIRAAGDLLGRLHAACTPPAAPRTRPDCPVSRGRTTTRIRSTTTSRVATRFSGSTSCTARPGPSWSIPTTANGRRGCSTWPWPCCCSATTCRTDRRGCSTRGSGPSSATRTCVTWG</sequence>
<proteinExistence type="predicted"/>